<evidence type="ECO:0000256" key="1">
    <source>
        <dbReference type="SAM" id="Phobius"/>
    </source>
</evidence>
<sequence length="161" mass="18326">MTATFRISEDDYVAAMKLFARPTFLRRLLLTSFLAVLPLVALSAGRELWPATLGGVVGLVIVVVITTIVAPQMTRRHYRKYKAIQGEFTAELLDTGVCIASEHGDYTLVWENILKWRYDQRFVLIYPMPRMFHILPRSVAEQGFDVTGLIERLNRHVGPGY</sequence>
<organism evidence="2 3">
    <name type="scientific">Variovorax boronicumulans</name>
    <dbReference type="NCBI Taxonomy" id="436515"/>
    <lineage>
        <taxon>Bacteria</taxon>
        <taxon>Pseudomonadati</taxon>
        <taxon>Pseudomonadota</taxon>
        <taxon>Betaproteobacteria</taxon>
        <taxon>Burkholderiales</taxon>
        <taxon>Comamonadaceae</taxon>
        <taxon>Variovorax</taxon>
    </lineage>
</organism>
<dbReference type="Proteomes" id="UP001242045">
    <property type="component" value="Unassembled WGS sequence"/>
</dbReference>
<comment type="caution">
    <text evidence="2">The sequence shown here is derived from an EMBL/GenBank/DDBJ whole genome shotgun (WGS) entry which is preliminary data.</text>
</comment>
<name>A0AAW8CSC9_9BURK</name>
<dbReference type="RefSeq" id="WP_307683550.1">
    <property type="nucleotide sequence ID" value="NZ_JAUSRD010000001.1"/>
</dbReference>
<evidence type="ECO:0000313" key="3">
    <source>
        <dbReference type="Proteomes" id="UP001242045"/>
    </source>
</evidence>
<keyword evidence="1" id="KW-0812">Transmembrane</keyword>
<evidence type="ECO:0008006" key="4">
    <source>
        <dbReference type="Google" id="ProtNLM"/>
    </source>
</evidence>
<gene>
    <name evidence="2" type="ORF">J2W31_000245</name>
</gene>
<keyword evidence="1" id="KW-0472">Membrane</keyword>
<proteinExistence type="predicted"/>
<feature type="transmembrane region" description="Helical" evidence="1">
    <location>
        <begin position="24"/>
        <end position="42"/>
    </location>
</feature>
<dbReference type="EMBL" id="JAUSRD010000001">
    <property type="protein sequence ID" value="MDP9891149.1"/>
    <property type="molecule type" value="Genomic_DNA"/>
</dbReference>
<keyword evidence="1" id="KW-1133">Transmembrane helix</keyword>
<protein>
    <recommendedName>
        <fullName evidence="4">YcxB-like protein domain-containing protein</fullName>
    </recommendedName>
</protein>
<dbReference type="AlphaFoldDB" id="A0AAW8CSC9"/>
<reference evidence="2" key="1">
    <citation type="submission" date="2023-07" db="EMBL/GenBank/DDBJ databases">
        <title>Sorghum-associated microbial communities from plants grown in Nebraska, USA.</title>
        <authorList>
            <person name="Schachtman D."/>
        </authorList>
    </citation>
    <scope>NUCLEOTIDE SEQUENCE</scope>
    <source>
        <strain evidence="2">DS3754</strain>
    </source>
</reference>
<feature type="transmembrane region" description="Helical" evidence="1">
    <location>
        <begin position="48"/>
        <end position="70"/>
    </location>
</feature>
<evidence type="ECO:0000313" key="2">
    <source>
        <dbReference type="EMBL" id="MDP9891149.1"/>
    </source>
</evidence>
<accession>A0AAW8CSC9</accession>